<feature type="domain" description="Plastocyanin-like" evidence="4">
    <location>
        <begin position="538"/>
        <end position="676"/>
    </location>
</feature>
<dbReference type="PANTHER" id="PTHR11709">
    <property type="entry name" value="MULTI-COPPER OXIDASE"/>
    <property type="match status" value="1"/>
</dbReference>
<dbReference type="CDD" id="cd13853">
    <property type="entry name" value="CuRO_1_Tth-MCO_like"/>
    <property type="match status" value="1"/>
</dbReference>
<dbReference type="InterPro" id="IPR033138">
    <property type="entry name" value="Cu_oxidase_CS"/>
</dbReference>
<dbReference type="InterPro" id="IPR011707">
    <property type="entry name" value="Cu-oxidase-like_N"/>
</dbReference>
<keyword evidence="1" id="KW-0479">Metal-binding</keyword>
<dbReference type="InterPro" id="IPR011706">
    <property type="entry name" value="Cu-oxidase_C"/>
</dbReference>
<dbReference type="GO" id="GO:0016491">
    <property type="term" value="F:oxidoreductase activity"/>
    <property type="evidence" value="ECO:0007669"/>
    <property type="project" value="UniProtKB-KW"/>
</dbReference>
<evidence type="ECO:0000313" key="7">
    <source>
        <dbReference type="Proteomes" id="UP000522864"/>
    </source>
</evidence>
<organism evidence="6 7">
    <name type="scientific">Pseudomonas gingeri</name>
    <dbReference type="NCBI Taxonomy" id="117681"/>
    <lineage>
        <taxon>Bacteria</taxon>
        <taxon>Pseudomonadati</taxon>
        <taxon>Pseudomonadota</taxon>
        <taxon>Gammaproteobacteria</taxon>
        <taxon>Pseudomonadales</taxon>
        <taxon>Pseudomonadaceae</taxon>
        <taxon>Pseudomonas</taxon>
    </lineage>
</organism>
<dbReference type="AlphaFoldDB" id="A0A7Y7WXH2"/>
<feature type="signal peptide" evidence="3">
    <location>
        <begin position="1"/>
        <end position="31"/>
    </location>
</feature>
<evidence type="ECO:0000259" key="5">
    <source>
        <dbReference type="Pfam" id="PF07732"/>
    </source>
</evidence>
<evidence type="ECO:0000256" key="3">
    <source>
        <dbReference type="SAM" id="SignalP"/>
    </source>
</evidence>
<dbReference type="PROSITE" id="PS00080">
    <property type="entry name" value="MULTICOPPER_OXIDASE2"/>
    <property type="match status" value="1"/>
</dbReference>
<sequence length="692" mass="75771">MTGMRKDRSRYPYALGLLALGVMGAATTAQAVEASRLFNNPPTLEQQAPTAKVVEGTLMLKSTPTPLAPQPHVGRERQLDLIIKYTKNEIFDPATGAQVPVMLRSYVGTGVDPKAPFIAPTIDVTPGDTVRISLNNQLPPDPSCTAHDSRPDVPHCFNGTNLHSHGLWVSPTGNSDNVLLSINPGVSFQYEYNIPADHPAGTFWYHPHRHGSTAIQVASGMAGALIIHGDRKPTADTNGDIDTLLKGADGKSFKERLLVFQQIPYACRDTADKFRYKPVRDKDGNIVKDKDGKDKMTLDWTCKPGEVGVVESFDQLQPSSWSDSGRYTSVNGLVQPIFDDARPGEVERWRLVHAGIRDTIRPLFRKLKDSAKPASDKGIAALASANFIEEQCTGQPVEYQVIASDGLTMEQAQSRQVITLQPGYRNDLLIVFPEPGRYCVTDEPSTASGGVSQQANGRQLLGFVDVGPGEKVANTKARLTEELLAAAERNMPADIKATVVADLKKDLRFDKFIPHPSIVDSEIKGEQKLVFLIDTKDPNHTKFAVGTTAENAVPYQPGVVDRHLKLGDAQTWILQSAFASHPFHIHVNPFQIEKIIGPDGVDLSEPGAVDKTDKNDSQYAGMKGVWKDTLFVKGKTDGSGMYTLYVRTRYQRYIGEFVLHCHILDHEDQGMMQNVSIELPDGVGGTTMGAHH</sequence>
<dbReference type="RefSeq" id="WP_177104459.1">
    <property type="nucleotide sequence ID" value="NZ_JACAQA010000041.1"/>
</dbReference>
<dbReference type="InterPro" id="IPR045087">
    <property type="entry name" value="Cu-oxidase_fam"/>
</dbReference>
<dbReference type="InterPro" id="IPR008972">
    <property type="entry name" value="Cupredoxin"/>
</dbReference>
<keyword evidence="3" id="KW-0732">Signal</keyword>
<evidence type="ECO:0000313" key="6">
    <source>
        <dbReference type="EMBL" id="NWB89215.1"/>
    </source>
</evidence>
<dbReference type="EMBL" id="JACAQA010000041">
    <property type="protein sequence ID" value="NWB89215.1"/>
    <property type="molecule type" value="Genomic_DNA"/>
</dbReference>
<dbReference type="SUPFAM" id="SSF49503">
    <property type="entry name" value="Cupredoxins"/>
    <property type="match status" value="3"/>
</dbReference>
<dbReference type="PANTHER" id="PTHR11709:SF518">
    <property type="entry name" value="MULTICOPPER OXIDASE"/>
    <property type="match status" value="1"/>
</dbReference>
<dbReference type="Pfam" id="PF07732">
    <property type="entry name" value="Cu-oxidase_3"/>
    <property type="match status" value="1"/>
</dbReference>
<dbReference type="CDD" id="cd13900">
    <property type="entry name" value="CuRO_3_Tth-MCO_like"/>
    <property type="match status" value="1"/>
</dbReference>
<dbReference type="Pfam" id="PF07731">
    <property type="entry name" value="Cu-oxidase_2"/>
    <property type="match status" value="1"/>
</dbReference>
<dbReference type="Proteomes" id="UP000522864">
    <property type="component" value="Unassembled WGS sequence"/>
</dbReference>
<keyword evidence="2" id="KW-0560">Oxidoreductase</keyword>
<reference evidence="6 7" key="1">
    <citation type="submission" date="2020-04" db="EMBL/GenBank/DDBJ databases">
        <title>Molecular characterization of pseudomonads from Agaricus bisporus reveal novel blotch 2 pathogens in Western Europe.</title>
        <authorList>
            <person name="Taparia T."/>
            <person name="Krijger M."/>
            <person name="Haynes E."/>
            <person name="Elpinstone J.G."/>
            <person name="Noble R."/>
            <person name="Van Der Wolf J."/>
        </authorList>
    </citation>
    <scope>NUCLEOTIDE SEQUENCE [LARGE SCALE GENOMIC DNA]</scope>
    <source>
        <strain evidence="6 7">G9001</strain>
    </source>
</reference>
<dbReference type="Gene3D" id="2.60.40.420">
    <property type="entry name" value="Cupredoxins - blue copper proteins"/>
    <property type="match status" value="3"/>
</dbReference>
<name>A0A7Y7WXH2_9PSED</name>
<feature type="domain" description="Plastocyanin-like" evidence="5">
    <location>
        <begin position="158"/>
        <end position="230"/>
    </location>
</feature>
<comment type="caution">
    <text evidence="6">The sequence shown here is derived from an EMBL/GenBank/DDBJ whole genome shotgun (WGS) entry which is preliminary data.</text>
</comment>
<dbReference type="GO" id="GO:0005507">
    <property type="term" value="F:copper ion binding"/>
    <property type="evidence" value="ECO:0007669"/>
    <property type="project" value="InterPro"/>
</dbReference>
<dbReference type="PROSITE" id="PS00079">
    <property type="entry name" value="MULTICOPPER_OXIDASE1"/>
    <property type="match status" value="1"/>
</dbReference>
<proteinExistence type="predicted"/>
<dbReference type="InterPro" id="IPR002355">
    <property type="entry name" value="Cu_oxidase_Cu_BS"/>
</dbReference>
<evidence type="ECO:0000256" key="2">
    <source>
        <dbReference type="ARBA" id="ARBA00023002"/>
    </source>
</evidence>
<accession>A0A7Y7WXH2</accession>
<protein>
    <submittedName>
        <fullName evidence="6">Multicopper oxidase domain-containing protein</fullName>
    </submittedName>
</protein>
<evidence type="ECO:0000256" key="1">
    <source>
        <dbReference type="ARBA" id="ARBA00022723"/>
    </source>
</evidence>
<evidence type="ECO:0000259" key="4">
    <source>
        <dbReference type="Pfam" id="PF07731"/>
    </source>
</evidence>
<feature type="chain" id="PRO_5030536727" evidence="3">
    <location>
        <begin position="32"/>
        <end position="692"/>
    </location>
</feature>
<gene>
    <name evidence="6" type="ORF">HX830_30555</name>
</gene>